<dbReference type="InterPro" id="IPR020617">
    <property type="entry name" value="Thiolase_C"/>
</dbReference>
<organism evidence="10 11">
    <name type="scientific">Nitzschia inconspicua</name>
    <dbReference type="NCBI Taxonomy" id="303405"/>
    <lineage>
        <taxon>Eukaryota</taxon>
        <taxon>Sar</taxon>
        <taxon>Stramenopiles</taxon>
        <taxon>Ochrophyta</taxon>
        <taxon>Bacillariophyta</taxon>
        <taxon>Bacillariophyceae</taxon>
        <taxon>Bacillariophycidae</taxon>
        <taxon>Bacillariales</taxon>
        <taxon>Bacillariaceae</taxon>
        <taxon>Nitzschia</taxon>
    </lineage>
</organism>
<keyword evidence="5" id="KW-0443">Lipid metabolism</keyword>
<dbReference type="Proteomes" id="UP000693970">
    <property type="component" value="Unassembled WGS sequence"/>
</dbReference>
<keyword evidence="3 7" id="KW-0808">Transferase</keyword>
<feature type="domain" description="Thiolase C-terminal" evidence="9">
    <location>
        <begin position="317"/>
        <end position="455"/>
    </location>
</feature>
<reference evidence="10" key="1">
    <citation type="journal article" date="2021" name="Sci. Rep.">
        <title>Diploid genomic architecture of Nitzschia inconspicua, an elite biomass production diatom.</title>
        <authorList>
            <person name="Oliver A."/>
            <person name="Podell S."/>
            <person name="Pinowska A."/>
            <person name="Traller J.C."/>
            <person name="Smith S.R."/>
            <person name="McClure R."/>
            <person name="Beliaev A."/>
            <person name="Bohutskyi P."/>
            <person name="Hill E.A."/>
            <person name="Rabines A."/>
            <person name="Zheng H."/>
            <person name="Allen L.Z."/>
            <person name="Kuo A."/>
            <person name="Grigoriev I.V."/>
            <person name="Allen A.E."/>
            <person name="Hazlebeck D."/>
            <person name="Allen E.E."/>
        </authorList>
    </citation>
    <scope>NUCLEOTIDE SEQUENCE</scope>
    <source>
        <strain evidence="10">Hildebrandi</strain>
    </source>
</reference>
<dbReference type="FunFam" id="3.40.47.10:FF:000011">
    <property type="entry name" value="3-ketoacyl-CoA thiolase"/>
    <property type="match status" value="1"/>
</dbReference>
<dbReference type="InterPro" id="IPR020613">
    <property type="entry name" value="Thiolase_CS"/>
</dbReference>
<dbReference type="GO" id="GO:0003985">
    <property type="term" value="F:acetyl-CoA C-acetyltransferase activity"/>
    <property type="evidence" value="ECO:0007669"/>
    <property type="project" value="TreeGrafter"/>
</dbReference>
<evidence type="ECO:0000313" key="10">
    <source>
        <dbReference type="EMBL" id="KAG7368077.1"/>
    </source>
</evidence>
<accession>A0A9K3LU38</accession>
<evidence type="ECO:0000256" key="2">
    <source>
        <dbReference type="ARBA" id="ARBA00022490"/>
    </source>
</evidence>
<evidence type="ECO:0000259" key="9">
    <source>
        <dbReference type="Pfam" id="PF02803"/>
    </source>
</evidence>
<feature type="domain" description="Thiolase N-terminal" evidence="8">
    <location>
        <begin position="38"/>
        <end position="309"/>
    </location>
</feature>
<dbReference type="GO" id="GO:0006635">
    <property type="term" value="P:fatty acid beta-oxidation"/>
    <property type="evidence" value="ECO:0007669"/>
    <property type="project" value="TreeGrafter"/>
</dbReference>
<sequence>MFLAPSRQAVLRAVVSKSSPATAFRQFTTGPVPGGRNVVVVSGVRLPFAQASTIYQDEMAVDLQRLAITGLINQTALPKDAVDYVICGNVIQEVRTSNIAREAAVNAGLPYHIGAHTVAQACISANAAIASGAAAIQTGHADVVIAGGVETFSDVPIRLPRTIRQKLITLPKAMKKGGPLGAVRHMLKGLKLKDISLETPAIANYTTGEVMGVSSDKLSAKFGVSRQEQDEFTVRSHTLAQKAHDEGFYKDEIIPYKGSTTENGIKGDSTIESVSKLKPAFVKPYGTHTAANSSYLTDGAAATLLMSEEKAKEMGYKPWAYLRDWSFQACDPWEELLLGPTYCTSDILVRNNMQLSDIGVFEIHEAFAGQILSNLVAMDSDKFADEKLGGKKIGAVPIEKMNIKGGSLSIGHPFGATGSRLVSTASRRLQQEGERFALLAACADGGLGHACLLERYDG</sequence>
<reference evidence="10" key="2">
    <citation type="submission" date="2021-04" db="EMBL/GenBank/DDBJ databases">
        <authorList>
            <person name="Podell S."/>
        </authorList>
    </citation>
    <scope>NUCLEOTIDE SEQUENCE</scope>
    <source>
        <strain evidence="10">Hildebrandi</strain>
    </source>
</reference>
<dbReference type="CDD" id="cd00751">
    <property type="entry name" value="thiolase"/>
    <property type="match status" value="1"/>
</dbReference>
<name>A0A9K3LU38_9STRA</name>
<dbReference type="InterPro" id="IPR002155">
    <property type="entry name" value="Thiolase"/>
</dbReference>
<dbReference type="OrthoDB" id="5404651at2759"/>
<dbReference type="PROSITE" id="PS00737">
    <property type="entry name" value="THIOLASE_2"/>
    <property type="match status" value="1"/>
</dbReference>
<dbReference type="NCBIfam" id="TIGR01930">
    <property type="entry name" value="AcCoA-C-Actrans"/>
    <property type="match status" value="1"/>
</dbReference>
<dbReference type="PANTHER" id="PTHR18919:SF153">
    <property type="entry name" value="TRIFUNCTIONAL ENZYME SUBUNIT BETA, MITOCHONDRIAL"/>
    <property type="match status" value="1"/>
</dbReference>
<gene>
    <name evidence="10" type="ORF">IV203_030820</name>
</gene>
<evidence type="ECO:0000313" key="11">
    <source>
        <dbReference type="Proteomes" id="UP000693970"/>
    </source>
</evidence>
<evidence type="ECO:0000256" key="6">
    <source>
        <dbReference type="ARBA" id="ARBA00023315"/>
    </source>
</evidence>
<comment type="caution">
    <text evidence="10">The sequence shown here is derived from an EMBL/GenBank/DDBJ whole genome shotgun (WGS) entry which is preliminary data.</text>
</comment>
<keyword evidence="6 7" id="KW-0012">Acyltransferase</keyword>
<dbReference type="AlphaFoldDB" id="A0A9K3LU38"/>
<keyword evidence="4" id="KW-0276">Fatty acid metabolism</keyword>
<dbReference type="PANTHER" id="PTHR18919">
    <property type="entry name" value="ACETYL-COA C-ACYLTRANSFERASE"/>
    <property type="match status" value="1"/>
</dbReference>
<evidence type="ECO:0000259" key="8">
    <source>
        <dbReference type="Pfam" id="PF00108"/>
    </source>
</evidence>
<proteinExistence type="inferred from homology"/>
<evidence type="ECO:0000256" key="1">
    <source>
        <dbReference type="ARBA" id="ARBA00010982"/>
    </source>
</evidence>
<dbReference type="Pfam" id="PF02803">
    <property type="entry name" value="Thiolase_C"/>
    <property type="match status" value="1"/>
</dbReference>
<dbReference type="EMBL" id="JAGRRH010000006">
    <property type="protein sequence ID" value="KAG7368077.1"/>
    <property type="molecule type" value="Genomic_DNA"/>
</dbReference>
<dbReference type="InterPro" id="IPR020616">
    <property type="entry name" value="Thiolase_N"/>
</dbReference>
<evidence type="ECO:0000256" key="5">
    <source>
        <dbReference type="ARBA" id="ARBA00023098"/>
    </source>
</evidence>
<keyword evidence="11" id="KW-1185">Reference proteome</keyword>
<evidence type="ECO:0000256" key="3">
    <source>
        <dbReference type="ARBA" id="ARBA00022679"/>
    </source>
</evidence>
<evidence type="ECO:0000256" key="7">
    <source>
        <dbReference type="RuleBase" id="RU003557"/>
    </source>
</evidence>
<protein>
    <submittedName>
        <fullName evidence="10">Beta-ketoacyl-CoA thiolase</fullName>
    </submittedName>
</protein>
<comment type="similarity">
    <text evidence="1 7">Belongs to the thiolase-like superfamily. Thiolase family.</text>
</comment>
<keyword evidence="2" id="KW-0963">Cytoplasm</keyword>
<evidence type="ECO:0000256" key="4">
    <source>
        <dbReference type="ARBA" id="ARBA00022832"/>
    </source>
</evidence>
<dbReference type="Pfam" id="PF00108">
    <property type="entry name" value="Thiolase_N"/>
    <property type="match status" value="1"/>
</dbReference>
<dbReference type="GO" id="GO:0005739">
    <property type="term" value="C:mitochondrion"/>
    <property type="evidence" value="ECO:0007669"/>
    <property type="project" value="TreeGrafter"/>
</dbReference>